<protein>
    <submittedName>
        <fullName evidence="1">Uncharacterized protein</fullName>
    </submittedName>
</protein>
<dbReference type="AlphaFoldDB" id="A0AAE3XJ51"/>
<organism evidence="1 2">
    <name type="scientific">Aureibacter tunicatorum</name>
    <dbReference type="NCBI Taxonomy" id="866807"/>
    <lineage>
        <taxon>Bacteria</taxon>
        <taxon>Pseudomonadati</taxon>
        <taxon>Bacteroidota</taxon>
        <taxon>Cytophagia</taxon>
        <taxon>Cytophagales</taxon>
        <taxon>Persicobacteraceae</taxon>
        <taxon>Aureibacter</taxon>
    </lineage>
</organism>
<proteinExistence type="predicted"/>
<keyword evidence="2" id="KW-1185">Reference proteome</keyword>
<evidence type="ECO:0000313" key="1">
    <source>
        <dbReference type="EMBL" id="MDR6237693.1"/>
    </source>
</evidence>
<sequence>MPKEISNALIQLINSLTKSEKRYFKLHSLNIKSNEKANFMLMFDHIDRNKSLDEKSFLKKNPHIKSGQISNIKAHLYKQVLKQLRGLNSDNDHDLQIRALIDESTILYNKCLYKQSIKLLRKAKKMAQSADKTILLLHILEQEKKLAMKLIRPDIAKQVTQLSAESEQIQRKIGQVYQFSNLYNKFYSLYLNTGFIRNAAEYDKFRSMFVDKTPEYNEADLSADEKMYLYSAMVSYLYYVQEFDKGLDYANKWVRLFDEYEEYKVPKVEMYIKGINNQLLGHYKKRQFEQFMNCLSDLENIRNLKGLTLTENISLQLFKYTSTHKINYYFLRGDFTNGVEIIQKIQEELQIHSRKLDRHNIMVFYYKFACMYIGNSEYSKAAHWLNKIINNNEVDLRADIQGFARILNLICHYEMENVDLVEYYIRSTYRFLIKKEDINFYQRNIMKFLRKLMIIQKNELDEAFKELLSQMLELKEIPFERRAFIYFDIISWLESKINKVPVQKVIQEKIKKKMET</sequence>
<comment type="caution">
    <text evidence="1">The sequence shown here is derived from an EMBL/GenBank/DDBJ whole genome shotgun (WGS) entry which is preliminary data.</text>
</comment>
<gene>
    <name evidence="1" type="ORF">HNQ88_000669</name>
</gene>
<reference evidence="1" key="1">
    <citation type="submission" date="2023-07" db="EMBL/GenBank/DDBJ databases">
        <title>Genomic Encyclopedia of Type Strains, Phase IV (KMG-IV): sequencing the most valuable type-strain genomes for metagenomic binning, comparative biology and taxonomic classification.</title>
        <authorList>
            <person name="Goeker M."/>
        </authorList>
    </citation>
    <scope>NUCLEOTIDE SEQUENCE</scope>
    <source>
        <strain evidence="1">DSM 26174</strain>
    </source>
</reference>
<dbReference type="Proteomes" id="UP001185092">
    <property type="component" value="Unassembled WGS sequence"/>
</dbReference>
<dbReference type="RefSeq" id="WP_309937159.1">
    <property type="nucleotide sequence ID" value="NZ_AP025305.1"/>
</dbReference>
<dbReference type="EMBL" id="JAVDQD010000001">
    <property type="protein sequence ID" value="MDR6237693.1"/>
    <property type="molecule type" value="Genomic_DNA"/>
</dbReference>
<name>A0AAE3XJ51_9BACT</name>
<evidence type="ECO:0000313" key="2">
    <source>
        <dbReference type="Proteomes" id="UP001185092"/>
    </source>
</evidence>
<accession>A0AAE3XJ51</accession>